<dbReference type="Proteomes" id="UP000245207">
    <property type="component" value="Unassembled WGS sequence"/>
</dbReference>
<evidence type="ECO:0000313" key="1">
    <source>
        <dbReference type="EMBL" id="PWA63493.1"/>
    </source>
</evidence>
<name>A0A2U1MQF7_ARTAN</name>
<dbReference type="EMBL" id="PKPP01004629">
    <property type="protein sequence ID" value="PWA63493.1"/>
    <property type="molecule type" value="Genomic_DNA"/>
</dbReference>
<gene>
    <name evidence="1" type="ORF">CTI12_AA352880</name>
</gene>
<reference evidence="1 2" key="1">
    <citation type="journal article" date="2018" name="Mol. Plant">
        <title>The genome of Artemisia annua provides insight into the evolution of Asteraceae family and artemisinin biosynthesis.</title>
        <authorList>
            <person name="Shen Q."/>
            <person name="Zhang L."/>
            <person name="Liao Z."/>
            <person name="Wang S."/>
            <person name="Yan T."/>
            <person name="Shi P."/>
            <person name="Liu M."/>
            <person name="Fu X."/>
            <person name="Pan Q."/>
            <person name="Wang Y."/>
            <person name="Lv Z."/>
            <person name="Lu X."/>
            <person name="Zhang F."/>
            <person name="Jiang W."/>
            <person name="Ma Y."/>
            <person name="Chen M."/>
            <person name="Hao X."/>
            <person name="Li L."/>
            <person name="Tang Y."/>
            <person name="Lv G."/>
            <person name="Zhou Y."/>
            <person name="Sun X."/>
            <person name="Brodelius P.E."/>
            <person name="Rose J.K.C."/>
            <person name="Tang K."/>
        </authorList>
    </citation>
    <scope>NUCLEOTIDE SEQUENCE [LARGE SCALE GENOMIC DNA]</scope>
    <source>
        <strain evidence="2">cv. Huhao1</strain>
        <tissue evidence="1">Leaf</tissue>
    </source>
</reference>
<sequence>MGFLLFESFTGQQEELSHQIKPSMVPDLRFNKAILSSLGNLIIRTKGISLIGGIITLIKLGPQLGTLIPHSYEKALILSHILRLQKSEDMTQLI</sequence>
<accession>A0A2U1MQF7</accession>
<comment type="caution">
    <text evidence="1">The sequence shown here is derived from an EMBL/GenBank/DDBJ whole genome shotgun (WGS) entry which is preliminary data.</text>
</comment>
<protein>
    <submittedName>
        <fullName evidence="1">Uncharacterized protein</fullName>
    </submittedName>
</protein>
<proteinExistence type="predicted"/>
<evidence type="ECO:0000313" key="2">
    <source>
        <dbReference type="Proteomes" id="UP000245207"/>
    </source>
</evidence>
<organism evidence="1 2">
    <name type="scientific">Artemisia annua</name>
    <name type="common">Sweet wormwood</name>
    <dbReference type="NCBI Taxonomy" id="35608"/>
    <lineage>
        <taxon>Eukaryota</taxon>
        <taxon>Viridiplantae</taxon>
        <taxon>Streptophyta</taxon>
        <taxon>Embryophyta</taxon>
        <taxon>Tracheophyta</taxon>
        <taxon>Spermatophyta</taxon>
        <taxon>Magnoliopsida</taxon>
        <taxon>eudicotyledons</taxon>
        <taxon>Gunneridae</taxon>
        <taxon>Pentapetalae</taxon>
        <taxon>asterids</taxon>
        <taxon>campanulids</taxon>
        <taxon>Asterales</taxon>
        <taxon>Asteraceae</taxon>
        <taxon>Asteroideae</taxon>
        <taxon>Anthemideae</taxon>
        <taxon>Artemisiinae</taxon>
        <taxon>Artemisia</taxon>
    </lineage>
</organism>
<keyword evidence="2" id="KW-1185">Reference proteome</keyword>
<dbReference type="AlphaFoldDB" id="A0A2U1MQF7"/>